<feature type="domain" description="FCP1 homology" evidence="2">
    <location>
        <begin position="346"/>
        <end position="525"/>
    </location>
</feature>
<dbReference type="Proteomes" id="UP001295684">
    <property type="component" value="Unassembled WGS sequence"/>
</dbReference>
<dbReference type="SUPFAM" id="SSF56784">
    <property type="entry name" value="HAD-like"/>
    <property type="match status" value="1"/>
</dbReference>
<accession>A0AAD1U499</accession>
<gene>
    <name evidence="3" type="ORF">ECRASSUSDP1_LOCUS2950</name>
</gene>
<feature type="compositionally biased region" description="Low complexity" evidence="1">
    <location>
        <begin position="131"/>
        <end position="142"/>
    </location>
</feature>
<dbReference type="PROSITE" id="PS50969">
    <property type="entry name" value="FCP1"/>
    <property type="match status" value="1"/>
</dbReference>
<dbReference type="EMBL" id="CAMPGE010002826">
    <property type="protein sequence ID" value="CAI2361638.1"/>
    <property type="molecule type" value="Genomic_DNA"/>
</dbReference>
<evidence type="ECO:0000256" key="1">
    <source>
        <dbReference type="SAM" id="MobiDB-lite"/>
    </source>
</evidence>
<organism evidence="3 4">
    <name type="scientific">Euplotes crassus</name>
    <dbReference type="NCBI Taxonomy" id="5936"/>
    <lineage>
        <taxon>Eukaryota</taxon>
        <taxon>Sar</taxon>
        <taxon>Alveolata</taxon>
        <taxon>Ciliophora</taxon>
        <taxon>Intramacronucleata</taxon>
        <taxon>Spirotrichea</taxon>
        <taxon>Hypotrichia</taxon>
        <taxon>Euplotida</taxon>
        <taxon>Euplotidae</taxon>
        <taxon>Moneuplotes</taxon>
    </lineage>
</organism>
<dbReference type="InterPro" id="IPR050365">
    <property type="entry name" value="TIM50"/>
</dbReference>
<dbReference type="PANTHER" id="PTHR12210">
    <property type="entry name" value="DULLARD PROTEIN PHOSPHATASE"/>
    <property type="match status" value="1"/>
</dbReference>
<dbReference type="InterPro" id="IPR004274">
    <property type="entry name" value="FCP1_dom"/>
</dbReference>
<dbReference type="Gene3D" id="3.40.50.1000">
    <property type="entry name" value="HAD superfamily/HAD-like"/>
    <property type="match status" value="1"/>
</dbReference>
<evidence type="ECO:0000259" key="2">
    <source>
        <dbReference type="PROSITE" id="PS50969"/>
    </source>
</evidence>
<sequence length="612" mass="70040">MSNKRKVMNLNSLLIGADDKVSKSVSRPNSAFTKPTMNKLSAFETLQKKEDSKIFSNIDQKPKQSQNKVTLGLSKLFDKAECMDKSTDKAGDAIMQQNEFNGARRPQTASHHKRASKFSQKVTVSDDASMDSESQSEYSSSSESDEDMQEETKASPNANMERMDTKSPAVHKRGKNKKWNHGRVEVVSTSQPTITPQMKKRSIANLQNRNHGAHGASDLDQFQMKRIELSKGDGKAKPGRKKNLLMTPSQTLVPSRKLLRMKTVGVLNSITTSRVKEEHDVQNLKPSSEFFSQDRMTYVNQLRGDFNAMKLWKKSFADAINEIKIDNKEILDRINPKFKRRFVQAPGIKTKTIVFGLDGVLVKTNFEKDHEDWKPTTLILNEDTGAKIKIFVSIRPYVVNTLKQLRRAGAEIILYSTSKYNYTSAILDVLNKQRIEFHHIITAEDHEEALWTPENPSRKIVKSKNINLLLQNRKERDVIFVDCKVEEYAYKITNGIYVPPYEGPPTAAETQGDDFFIVRARVRCTQQNRQRLQAQRVVQSEFQKPGVRLKLKSIQAQSQNTREEFKCSTPKQQTSFRRNSRILHDKEELKKLAQFQPEIRMEPISEFPEPAE</sequence>
<evidence type="ECO:0000313" key="4">
    <source>
        <dbReference type="Proteomes" id="UP001295684"/>
    </source>
</evidence>
<evidence type="ECO:0000313" key="3">
    <source>
        <dbReference type="EMBL" id="CAI2361638.1"/>
    </source>
</evidence>
<dbReference type="SMART" id="SM00577">
    <property type="entry name" value="CPDc"/>
    <property type="match status" value="1"/>
</dbReference>
<protein>
    <recommendedName>
        <fullName evidence="2">FCP1 homology domain-containing protein</fullName>
    </recommendedName>
</protein>
<reference evidence="3" key="1">
    <citation type="submission" date="2023-07" db="EMBL/GenBank/DDBJ databases">
        <authorList>
            <consortium name="AG Swart"/>
            <person name="Singh M."/>
            <person name="Singh A."/>
            <person name="Seah K."/>
            <person name="Emmerich C."/>
        </authorList>
    </citation>
    <scope>NUCLEOTIDE SEQUENCE</scope>
    <source>
        <strain evidence="3">DP1</strain>
    </source>
</reference>
<dbReference type="Pfam" id="PF03031">
    <property type="entry name" value="NIF"/>
    <property type="match status" value="1"/>
</dbReference>
<feature type="region of interest" description="Disordered" evidence="1">
    <location>
        <begin position="101"/>
        <end position="197"/>
    </location>
</feature>
<comment type="caution">
    <text evidence="3">The sequence shown here is derived from an EMBL/GenBank/DDBJ whole genome shotgun (WGS) entry which is preliminary data.</text>
</comment>
<proteinExistence type="predicted"/>
<feature type="compositionally biased region" description="Polar residues" evidence="1">
    <location>
        <begin position="187"/>
        <end position="196"/>
    </location>
</feature>
<name>A0AAD1U499_EUPCR</name>
<keyword evidence="4" id="KW-1185">Reference proteome</keyword>
<dbReference type="AlphaFoldDB" id="A0AAD1U499"/>
<dbReference type="InterPro" id="IPR023214">
    <property type="entry name" value="HAD_sf"/>
</dbReference>
<feature type="compositionally biased region" description="Basic residues" evidence="1">
    <location>
        <begin position="169"/>
        <end position="181"/>
    </location>
</feature>
<dbReference type="InterPro" id="IPR036412">
    <property type="entry name" value="HAD-like_sf"/>
</dbReference>